<reference evidence="1 2" key="1">
    <citation type="submission" date="2018-08" db="EMBL/GenBank/DDBJ databases">
        <title>Comparative analysis of Prevotella intermedia strains.</title>
        <authorList>
            <person name="Moon J.-H."/>
            <person name="Lee J.-H."/>
        </authorList>
    </citation>
    <scope>NUCLEOTIDE SEQUENCE [LARGE SCALE GENOMIC DNA]</scope>
    <source>
        <strain evidence="1 2">ATCC 15033</strain>
    </source>
</reference>
<dbReference type="AlphaFoldDB" id="A0A3R8G4R6"/>
<dbReference type="EMBL" id="QXEN01000023">
    <property type="protein sequence ID" value="RRF86540.1"/>
    <property type="molecule type" value="Genomic_DNA"/>
</dbReference>
<dbReference type="Proteomes" id="UP000283868">
    <property type="component" value="Unassembled WGS sequence"/>
</dbReference>
<accession>A0A3R8G4R6</accession>
<gene>
    <name evidence="1" type="ORF">D2S45_10685</name>
</gene>
<proteinExistence type="predicted"/>
<protein>
    <submittedName>
        <fullName evidence="1">Uncharacterized protein</fullName>
    </submittedName>
</protein>
<name>A0A3R8G4R6_PREIN</name>
<evidence type="ECO:0000313" key="1">
    <source>
        <dbReference type="EMBL" id="RRF86540.1"/>
    </source>
</evidence>
<keyword evidence="2" id="KW-1185">Reference proteome</keyword>
<comment type="caution">
    <text evidence="1">The sequence shown here is derived from an EMBL/GenBank/DDBJ whole genome shotgun (WGS) entry which is preliminary data.</text>
</comment>
<sequence length="69" mass="8091">MTLRKRLFCSTKPTLLPCKTAAFGMQNNRFCKALIMRQLNNRCSCEKYLQPFGGFIHKKLYVINHLCIH</sequence>
<organism evidence="1 2">
    <name type="scientific">Prevotella intermedia</name>
    <dbReference type="NCBI Taxonomy" id="28131"/>
    <lineage>
        <taxon>Bacteria</taxon>
        <taxon>Pseudomonadati</taxon>
        <taxon>Bacteroidota</taxon>
        <taxon>Bacteroidia</taxon>
        <taxon>Bacteroidales</taxon>
        <taxon>Prevotellaceae</taxon>
        <taxon>Prevotella</taxon>
    </lineage>
</organism>
<evidence type="ECO:0000313" key="2">
    <source>
        <dbReference type="Proteomes" id="UP000283868"/>
    </source>
</evidence>